<dbReference type="EMBL" id="JAUTXU010000018">
    <property type="protein sequence ID" value="KAK3721372.1"/>
    <property type="molecule type" value="Genomic_DNA"/>
</dbReference>
<dbReference type="Proteomes" id="UP001281147">
    <property type="component" value="Unassembled WGS sequence"/>
</dbReference>
<proteinExistence type="predicted"/>
<sequence>MAAERSMETLDETTPLLAHAIPASQAKSKQRRESELAVQHTWNTFLEGAKPLPEEQRDSIGFLTRLLREEWNVNNAGRLKEYGAASYTLDVKICQDLITMDQRRAFGKLKRRVSLLDRENDSCSEPKSALDALRRSAGDVSLLALSRKTADLGNLPPSLNSAPAAKRGQKRHRSTSPSSHRAARKGS</sequence>
<protein>
    <submittedName>
        <fullName evidence="1">Uncharacterized protein</fullName>
    </submittedName>
</protein>
<reference evidence="1" key="1">
    <citation type="submission" date="2023-07" db="EMBL/GenBank/DDBJ databases">
        <title>Black Yeasts Isolated from many extreme environments.</title>
        <authorList>
            <person name="Coleine C."/>
            <person name="Stajich J.E."/>
            <person name="Selbmann L."/>
        </authorList>
    </citation>
    <scope>NUCLEOTIDE SEQUENCE</scope>
    <source>
        <strain evidence="1">CCFEE 5714</strain>
    </source>
</reference>
<gene>
    <name evidence="1" type="ORF">LTR37_003248</name>
</gene>
<evidence type="ECO:0000313" key="2">
    <source>
        <dbReference type="Proteomes" id="UP001281147"/>
    </source>
</evidence>
<evidence type="ECO:0000313" key="1">
    <source>
        <dbReference type="EMBL" id="KAK3721372.1"/>
    </source>
</evidence>
<keyword evidence="2" id="KW-1185">Reference proteome</keyword>
<name>A0ACC3NSB6_9PEZI</name>
<comment type="caution">
    <text evidence="1">The sequence shown here is derived from an EMBL/GenBank/DDBJ whole genome shotgun (WGS) entry which is preliminary data.</text>
</comment>
<accession>A0ACC3NSB6</accession>
<organism evidence="1 2">
    <name type="scientific">Vermiconidia calcicola</name>
    <dbReference type="NCBI Taxonomy" id="1690605"/>
    <lineage>
        <taxon>Eukaryota</taxon>
        <taxon>Fungi</taxon>
        <taxon>Dikarya</taxon>
        <taxon>Ascomycota</taxon>
        <taxon>Pezizomycotina</taxon>
        <taxon>Dothideomycetes</taxon>
        <taxon>Dothideomycetidae</taxon>
        <taxon>Mycosphaerellales</taxon>
        <taxon>Extremaceae</taxon>
        <taxon>Vermiconidia</taxon>
    </lineage>
</organism>